<evidence type="ECO:0000259" key="7">
    <source>
        <dbReference type="PROSITE" id="PS51294"/>
    </source>
</evidence>
<dbReference type="Proteomes" id="UP000092600">
    <property type="component" value="Unassembled WGS sequence"/>
</dbReference>
<dbReference type="PANTHER" id="PTHR31312">
    <property type="entry name" value="TRANSCRIPTION ACTIVATOR GLK1"/>
    <property type="match status" value="1"/>
</dbReference>
<dbReference type="SUPFAM" id="SSF46689">
    <property type="entry name" value="Homeodomain-like"/>
    <property type="match status" value="1"/>
</dbReference>
<dbReference type="GO" id="GO:0045893">
    <property type="term" value="P:positive regulation of DNA-templated transcription"/>
    <property type="evidence" value="ECO:0007669"/>
    <property type="project" value="InterPro"/>
</dbReference>
<dbReference type="InterPro" id="IPR044825">
    <property type="entry name" value="GLK1/2-like"/>
</dbReference>
<evidence type="ECO:0000256" key="4">
    <source>
        <dbReference type="ARBA" id="ARBA00023163"/>
    </source>
</evidence>
<evidence type="ECO:0000313" key="9">
    <source>
        <dbReference type="Proteomes" id="UP000092600"/>
    </source>
</evidence>
<dbReference type="GO" id="GO:0000976">
    <property type="term" value="F:transcription cis-regulatory region binding"/>
    <property type="evidence" value="ECO:0007669"/>
    <property type="project" value="TreeGrafter"/>
</dbReference>
<gene>
    <name evidence="8" type="ORF">ACMD2_16407</name>
</gene>
<dbReference type="InterPro" id="IPR009057">
    <property type="entry name" value="Homeodomain-like_sf"/>
</dbReference>
<dbReference type="EMBL" id="LSRQ01000835">
    <property type="protein sequence ID" value="OAY80605.1"/>
    <property type="molecule type" value="Genomic_DNA"/>
</dbReference>
<keyword evidence="3" id="KW-0238">DNA-binding</keyword>
<comment type="subcellular location">
    <subcellularLocation>
        <location evidence="1">Nucleus</location>
    </subcellularLocation>
</comment>
<evidence type="ECO:0000256" key="1">
    <source>
        <dbReference type="ARBA" id="ARBA00004123"/>
    </source>
</evidence>
<dbReference type="STRING" id="4615.A0A199VV79"/>
<feature type="region of interest" description="Disordered" evidence="6">
    <location>
        <begin position="306"/>
        <end position="331"/>
    </location>
</feature>
<accession>A0A199VV79</accession>
<keyword evidence="4" id="KW-0804">Transcription</keyword>
<protein>
    <submittedName>
        <fullName evidence="8">Putative transcription factor GLK1</fullName>
    </submittedName>
</protein>
<dbReference type="FunFam" id="1.10.10.60:FF:000007">
    <property type="entry name" value="Two-component response regulator"/>
    <property type="match status" value="1"/>
</dbReference>
<dbReference type="PANTHER" id="PTHR31312:SF1">
    <property type="entry name" value="TRANSCRIPTION ACTIVATOR GLK1"/>
    <property type="match status" value="1"/>
</dbReference>
<feature type="compositionally biased region" description="Low complexity" evidence="6">
    <location>
        <begin position="140"/>
        <end position="149"/>
    </location>
</feature>
<keyword evidence="2" id="KW-0805">Transcription regulation</keyword>
<evidence type="ECO:0000256" key="2">
    <source>
        <dbReference type="ARBA" id="ARBA00023015"/>
    </source>
</evidence>
<dbReference type="InterPro" id="IPR001005">
    <property type="entry name" value="SANT/Myb"/>
</dbReference>
<reference evidence="8 9" key="1">
    <citation type="journal article" date="2016" name="DNA Res.">
        <title>The draft genome of MD-2 pineapple using hybrid error correction of long reads.</title>
        <authorList>
            <person name="Redwan R.M."/>
            <person name="Saidin A."/>
            <person name="Kumar S.V."/>
        </authorList>
    </citation>
    <scope>NUCLEOTIDE SEQUENCE [LARGE SCALE GENOMIC DNA]</scope>
    <source>
        <strain evidence="9">cv. MD2</strain>
        <tissue evidence="8">Leaf</tissue>
    </source>
</reference>
<dbReference type="AlphaFoldDB" id="A0A199VV79"/>
<feature type="compositionally biased region" description="Basic and acidic residues" evidence="6">
    <location>
        <begin position="86"/>
        <end position="98"/>
    </location>
</feature>
<dbReference type="InterPro" id="IPR017930">
    <property type="entry name" value="Myb_dom"/>
</dbReference>
<dbReference type="PROSITE" id="PS51294">
    <property type="entry name" value="HTH_MYB"/>
    <property type="match status" value="1"/>
</dbReference>
<dbReference type="Gene3D" id="1.10.10.60">
    <property type="entry name" value="Homeodomain-like"/>
    <property type="match status" value="1"/>
</dbReference>
<proteinExistence type="predicted"/>
<dbReference type="InterPro" id="IPR006447">
    <property type="entry name" value="Myb_dom_plants"/>
</dbReference>
<evidence type="ECO:0000256" key="3">
    <source>
        <dbReference type="ARBA" id="ARBA00023125"/>
    </source>
</evidence>
<dbReference type="GO" id="GO:0005634">
    <property type="term" value="C:nucleus"/>
    <property type="evidence" value="ECO:0007669"/>
    <property type="project" value="UniProtKB-SubCell"/>
</dbReference>
<feature type="compositionally biased region" description="Pro residues" evidence="6">
    <location>
        <begin position="308"/>
        <end position="327"/>
    </location>
</feature>
<evidence type="ECO:0000313" key="8">
    <source>
        <dbReference type="EMBL" id="OAY80605.1"/>
    </source>
</evidence>
<name>A0A199VV79_ANACO</name>
<evidence type="ECO:0000256" key="5">
    <source>
        <dbReference type="ARBA" id="ARBA00023242"/>
    </source>
</evidence>
<dbReference type="Pfam" id="PF00249">
    <property type="entry name" value="Myb_DNA-binding"/>
    <property type="match status" value="1"/>
</dbReference>
<feature type="region of interest" description="Disordered" evidence="6">
    <location>
        <begin position="376"/>
        <end position="396"/>
    </location>
</feature>
<feature type="region of interest" description="Disordered" evidence="6">
    <location>
        <begin position="77"/>
        <end position="175"/>
    </location>
</feature>
<dbReference type="GO" id="GO:0003700">
    <property type="term" value="F:DNA-binding transcription factor activity"/>
    <property type="evidence" value="ECO:0007669"/>
    <property type="project" value="InterPro"/>
</dbReference>
<feature type="region of interest" description="Disordered" evidence="6">
    <location>
        <begin position="1"/>
        <end position="21"/>
    </location>
</feature>
<evidence type="ECO:0000256" key="6">
    <source>
        <dbReference type="SAM" id="MobiDB-lite"/>
    </source>
</evidence>
<sequence length="456" mass="49034">MLAVSPLRSSHGGERGCDGDVGGSGFVDDFTIIGDGGDDMLDDIDFSELFVGLEDGDILPDLEVDPAEILAELSACEPSSVATRTSAEEGLVREEEYNKGGGGGGEEEEEDKEVVTMAEMRRREGDASTDGNAVAADARSSSSLSSSSSEGDNRRRKSPSAAAATAKNSQGKRKVKVDWTPELHRRFVQAVEQLGVDKAVPSRILELMGIDCLTRHNVASHLQKYRSHRKHLLAREAEAAQWSQRRQMYGVGGPSGGVKRDVNPWLAPTIGFPPPPPVPHFRPLHVWGHPTVDPPLVHMWARHLAPRSPSPPWPPQAPVPPPPPPDPSYWHHHYQRGAHSLTQGTPCFPQALPVMRFPASAVPAVIPHPMYRPIPPPTTAKNASSQVPLDPHPSKESVDAAIGDVLAKPWLPLPLGLKAPSTESVMMELQKQGISKVPPTCGSSCGNYSVLTTTAS</sequence>
<comment type="caution">
    <text evidence="8">The sequence shown here is derived from an EMBL/GenBank/DDBJ whole genome shotgun (WGS) entry which is preliminary data.</text>
</comment>
<feature type="domain" description="HTH myb-type" evidence="7">
    <location>
        <begin position="171"/>
        <end position="230"/>
    </location>
</feature>
<organism evidence="8 9">
    <name type="scientific">Ananas comosus</name>
    <name type="common">Pineapple</name>
    <name type="synonym">Ananas ananas</name>
    <dbReference type="NCBI Taxonomy" id="4615"/>
    <lineage>
        <taxon>Eukaryota</taxon>
        <taxon>Viridiplantae</taxon>
        <taxon>Streptophyta</taxon>
        <taxon>Embryophyta</taxon>
        <taxon>Tracheophyta</taxon>
        <taxon>Spermatophyta</taxon>
        <taxon>Magnoliopsida</taxon>
        <taxon>Liliopsida</taxon>
        <taxon>Poales</taxon>
        <taxon>Bromeliaceae</taxon>
        <taxon>Bromelioideae</taxon>
        <taxon>Ananas</taxon>
    </lineage>
</organism>
<keyword evidence="5" id="KW-0539">Nucleus</keyword>
<dbReference type="NCBIfam" id="TIGR01557">
    <property type="entry name" value="myb_SHAQKYF"/>
    <property type="match status" value="1"/>
</dbReference>